<evidence type="ECO:0000259" key="3">
    <source>
        <dbReference type="Pfam" id="PF26337"/>
    </source>
</evidence>
<name>A0A6F9XNF4_9LACO</name>
<dbReference type="Pfam" id="PF26337">
    <property type="entry name" value="Gtf3_C"/>
    <property type="match status" value="1"/>
</dbReference>
<protein>
    <submittedName>
        <fullName evidence="4">Beta-1,6-galactofuranosyltransferase</fullName>
    </submittedName>
</protein>
<gene>
    <name evidence="4" type="ORF">SY212_17570</name>
</gene>
<dbReference type="EMBL" id="BLAM01000167">
    <property type="protein sequence ID" value="GET06727.1"/>
    <property type="molecule type" value="Genomic_DNA"/>
</dbReference>
<dbReference type="Proteomes" id="UP000494265">
    <property type="component" value="Unassembled WGS sequence"/>
</dbReference>
<feature type="domain" description="Glucosyltransferase 3-like N-terminal" evidence="2">
    <location>
        <begin position="6"/>
        <end position="152"/>
    </location>
</feature>
<dbReference type="GO" id="GO:0016740">
    <property type="term" value="F:transferase activity"/>
    <property type="evidence" value="ECO:0007669"/>
    <property type="project" value="UniProtKB-KW"/>
</dbReference>
<dbReference type="RefSeq" id="WP_172585001.1">
    <property type="nucleotide sequence ID" value="NZ_BLAM01000167.1"/>
</dbReference>
<dbReference type="Pfam" id="PF26334">
    <property type="entry name" value="Gtf3_N"/>
    <property type="match status" value="1"/>
</dbReference>
<comment type="caution">
    <text evidence="4">The sequence shown here is derived from an EMBL/GenBank/DDBJ whole genome shotgun (WGS) entry which is preliminary data.</text>
</comment>
<evidence type="ECO:0000313" key="4">
    <source>
        <dbReference type="EMBL" id="GET06727.1"/>
    </source>
</evidence>
<dbReference type="InterPro" id="IPR058592">
    <property type="entry name" value="Gtf3_C"/>
</dbReference>
<keyword evidence="1 4" id="KW-0808">Transferase</keyword>
<feature type="domain" description="Glucosyltransferase 3-like C-terminal" evidence="3">
    <location>
        <begin position="171"/>
        <end position="329"/>
    </location>
</feature>
<accession>A0A6F9XNF4</accession>
<sequence>MSSDLVITSMDPGKNMGGSKAKLDIINFLEEIGYTSYIVNPYVSKLKKLYLAEFAIPKDFKGKRYNNVIIQFPIPSEKLTKKLIKVIRENSPEAKIVFWIHDIQGLQSTDEEVTERELAIFELADELIVHNQVMMGWLKNRGYSKKMVNLEIFDYANPQPVNDNEIYQQSLCFAGNLFKSEFLRKLQLEHTIDVFGPNMFTDAPDCINYRGQYSPEELPKYLIQNFGLIWDGPSVDTCTGTFGEYMRFNNPHKTSLYISSGLPIIIWKEAALAEFVQRNKIGIAIEKVSDIDKALASLSQTEYNEMKKNTLAIAQKLRTGHYTKAVVQKI</sequence>
<evidence type="ECO:0000256" key="1">
    <source>
        <dbReference type="ARBA" id="ARBA00022679"/>
    </source>
</evidence>
<proteinExistence type="predicted"/>
<dbReference type="PIRSF" id="PIRSF007023">
    <property type="entry name" value="UDP-Galf_transf"/>
    <property type="match status" value="1"/>
</dbReference>
<dbReference type="Gene3D" id="3.40.50.2000">
    <property type="entry name" value="Glycogen Phosphorylase B"/>
    <property type="match status" value="2"/>
</dbReference>
<organism evidence="4">
    <name type="scientific">Ligilactobacillus agilis</name>
    <dbReference type="NCBI Taxonomy" id="1601"/>
    <lineage>
        <taxon>Bacteria</taxon>
        <taxon>Bacillati</taxon>
        <taxon>Bacillota</taxon>
        <taxon>Bacilli</taxon>
        <taxon>Lactobacillales</taxon>
        <taxon>Lactobacillaceae</taxon>
        <taxon>Ligilactobacillus</taxon>
    </lineage>
</organism>
<evidence type="ECO:0000259" key="2">
    <source>
        <dbReference type="Pfam" id="PF26334"/>
    </source>
</evidence>
<dbReference type="InterPro" id="IPR058591">
    <property type="entry name" value="Gtf3_N"/>
</dbReference>
<reference evidence="4" key="1">
    <citation type="submission" date="2019-10" db="EMBL/GenBank/DDBJ databases">
        <title>Lactobacillus agilis SY212 Whole Genome Sequencing Project.</title>
        <authorList>
            <person name="Suzuki S."/>
            <person name="Endo A."/>
            <person name="Maeno S."/>
            <person name="Shiwa Y."/>
            <person name="Matsutani M."/>
            <person name="Kajikawa A."/>
        </authorList>
    </citation>
    <scope>NUCLEOTIDE SEQUENCE</scope>
    <source>
        <strain evidence="4">SY212</strain>
    </source>
</reference>
<dbReference type="AlphaFoldDB" id="A0A6F9XNF4"/>